<dbReference type="HOGENOM" id="CLU_092833_0_0_1"/>
<dbReference type="Pfam" id="PF14996">
    <property type="entry name" value="RMP"/>
    <property type="match status" value="1"/>
</dbReference>
<dbReference type="InterPro" id="IPR029239">
    <property type="entry name" value="CFAP418"/>
</dbReference>
<feature type="compositionally biased region" description="Low complexity" evidence="6">
    <location>
        <begin position="40"/>
        <end position="49"/>
    </location>
</feature>
<evidence type="ECO:0000256" key="3">
    <source>
        <dbReference type="ARBA" id="ARBA00022490"/>
    </source>
</evidence>
<dbReference type="AlphaFoldDB" id="B3RIN7"/>
<gene>
    <name evidence="7" type="ORF">TRIADDRAFT_52472</name>
</gene>
<proteinExistence type="predicted"/>
<dbReference type="GO" id="GO:0005737">
    <property type="term" value="C:cytoplasm"/>
    <property type="evidence" value="ECO:0007669"/>
    <property type="project" value="UniProtKB-SubCell"/>
</dbReference>
<dbReference type="OMA" id="RAKMEPS"/>
<dbReference type="RefSeq" id="XP_002108953.1">
    <property type="nucleotide sequence ID" value="XM_002108917.1"/>
</dbReference>
<keyword evidence="8" id="KW-1185">Reference proteome</keyword>
<feature type="region of interest" description="Disordered" evidence="6">
    <location>
        <begin position="19"/>
        <end position="52"/>
    </location>
</feature>
<sequence length="207" mass="24275">MADDIDDLLDEVDQKFIQRKPVKFQPNNENAGENRKRFNNNRSVSSTSSRLRDDDELSRMIEDICSVEDESDIEKRRREVNKIAEKKSVTKQQSLDCSKRCYQVYLGGSKSLIGLATISSQRACNQLRCTACDFRVSYYDDYEWHQRSNYIFFRNNMPDFEKIRVNLLRKLGTRAYACQCSWKSIADVVPVDNYTDLKWVCGRHLKL</sequence>
<dbReference type="InParanoid" id="B3RIN7"/>
<organism evidence="7 8">
    <name type="scientific">Trichoplax adhaerens</name>
    <name type="common">Trichoplax reptans</name>
    <dbReference type="NCBI Taxonomy" id="10228"/>
    <lineage>
        <taxon>Eukaryota</taxon>
        <taxon>Metazoa</taxon>
        <taxon>Placozoa</taxon>
        <taxon>Uniplacotomia</taxon>
        <taxon>Trichoplacea</taxon>
        <taxon>Trichoplacidae</taxon>
        <taxon>Trichoplax</taxon>
    </lineage>
</organism>
<name>B3RIN7_TRIAD</name>
<evidence type="ECO:0000256" key="4">
    <source>
        <dbReference type="ARBA" id="ARBA00024819"/>
    </source>
</evidence>
<dbReference type="GeneID" id="6749433"/>
<reference evidence="7 8" key="1">
    <citation type="journal article" date="2008" name="Nature">
        <title>The Trichoplax genome and the nature of placozoans.</title>
        <authorList>
            <person name="Srivastava M."/>
            <person name="Begovic E."/>
            <person name="Chapman J."/>
            <person name="Putnam N.H."/>
            <person name="Hellsten U."/>
            <person name="Kawashima T."/>
            <person name="Kuo A."/>
            <person name="Mitros T."/>
            <person name="Salamov A."/>
            <person name="Carpenter M.L."/>
            <person name="Signorovitch A.Y."/>
            <person name="Moreno M.A."/>
            <person name="Kamm K."/>
            <person name="Grimwood J."/>
            <person name="Schmutz J."/>
            <person name="Shapiro H."/>
            <person name="Grigoriev I.V."/>
            <person name="Buss L.W."/>
            <person name="Schierwater B."/>
            <person name="Dellaporta S.L."/>
            <person name="Rokhsar D.S."/>
        </authorList>
    </citation>
    <scope>NUCLEOTIDE SEQUENCE [LARGE SCALE GENOMIC DNA]</scope>
    <source>
        <strain evidence="7 8">Grell-BS-1999</strain>
    </source>
</reference>
<dbReference type="CTD" id="6749433"/>
<evidence type="ECO:0000256" key="1">
    <source>
        <dbReference type="ARBA" id="ARBA00004437"/>
    </source>
</evidence>
<accession>B3RIN7</accession>
<dbReference type="eggNOG" id="ENOG502S1KM">
    <property type="taxonomic scope" value="Eukaryota"/>
</dbReference>
<dbReference type="KEGG" id="tad:TRIADDRAFT_52472"/>
<evidence type="ECO:0000256" key="5">
    <source>
        <dbReference type="ARBA" id="ARBA00026215"/>
    </source>
</evidence>
<dbReference type="PhylomeDB" id="B3RIN7"/>
<dbReference type="GO" id="GO:0001917">
    <property type="term" value="C:photoreceptor inner segment"/>
    <property type="evidence" value="ECO:0007669"/>
    <property type="project" value="UniProtKB-SubCell"/>
</dbReference>
<evidence type="ECO:0000313" key="7">
    <source>
        <dbReference type="EMBL" id="EDV29751.1"/>
    </source>
</evidence>
<dbReference type="PANTHER" id="PTHR33958">
    <property type="entry name" value="PROTEIN C8ORF37"/>
    <property type="match status" value="1"/>
</dbReference>
<protein>
    <recommendedName>
        <fullName evidence="5">Cilia- and flagella-associated protein 418</fullName>
    </recommendedName>
</protein>
<evidence type="ECO:0000313" key="8">
    <source>
        <dbReference type="Proteomes" id="UP000009022"/>
    </source>
</evidence>
<dbReference type="Proteomes" id="UP000009022">
    <property type="component" value="Unassembled WGS sequence"/>
</dbReference>
<comment type="subcellular location">
    <subcellularLocation>
        <location evidence="2">Cytoplasm</location>
    </subcellularLocation>
    <subcellularLocation>
        <location evidence="1">Photoreceptor inner segment</location>
    </subcellularLocation>
</comment>
<comment type="function">
    <text evidence="4">May be involved in photoreceptor outer segment disk morphogenesis.</text>
</comment>
<dbReference type="PANTHER" id="PTHR33958:SF1">
    <property type="entry name" value="CILIA- AND FLAGELLA-ASSOCIATED PROTEIN 418"/>
    <property type="match status" value="1"/>
</dbReference>
<dbReference type="STRING" id="10228.B3RIN7"/>
<dbReference type="OrthoDB" id="259905at2759"/>
<keyword evidence="3" id="KW-0963">Cytoplasm</keyword>
<evidence type="ECO:0000256" key="6">
    <source>
        <dbReference type="SAM" id="MobiDB-lite"/>
    </source>
</evidence>
<evidence type="ECO:0000256" key="2">
    <source>
        <dbReference type="ARBA" id="ARBA00004496"/>
    </source>
</evidence>
<dbReference type="FunCoup" id="B3RIN7">
    <property type="interactions" value="678"/>
</dbReference>
<dbReference type="EMBL" id="DS985241">
    <property type="protein sequence ID" value="EDV29751.1"/>
    <property type="molecule type" value="Genomic_DNA"/>
</dbReference>